<protein>
    <recommendedName>
        <fullName evidence="3">Alkyl hydroperoxide reductase subunit C/ Thiol specific antioxidant domain-containing protein</fullName>
    </recommendedName>
</protein>
<reference evidence="2" key="1">
    <citation type="submission" date="2018-05" db="EMBL/GenBank/DDBJ databases">
        <authorList>
            <person name="Lanie J.A."/>
            <person name="Ng W.-L."/>
            <person name="Kazmierczak K.M."/>
            <person name="Andrzejewski T.M."/>
            <person name="Davidsen T.M."/>
            <person name="Wayne K.J."/>
            <person name="Tettelin H."/>
            <person name="Glass J.I."/>
            <person name="Rusch D."/>
            <person name="Podicherti R."/>
            <person name="Tsui H.-C.T."/>
            <person name="Winkler M.E."/>
        </authorList>
    </citation>
    <scope>NUCLEOTIDE SEQUENCE</scope>
</reference>
<dbReference type="EMBL" id="UINC01043781">
    <property type="protein sequence ID" value="SVB48294.1"/>
    <property type="molecule type" value="Genomic_DNA"/>
</dbReference>
<sequence length="72" mass="7833">MVVERDHHGFDAPAPLGHPARAGLPEGHSTGPDIGERLPDFILPDASGKKVDYHSDRAGKKSIVVFYRSAVW</sequence>
<accession>A0A382EE14</accession>
<evidence type="ECO:0000313" key="2">
    <source>
        <dbReference type="EMBL" id="SVB48294.1"/>
    </source>
</evidence>
<dbReference type="AlphaFoldDB" id="A0A382EE14"/>
<organism evidence="2">
    <name type="scientific">marine metagenome</name>
    <dbReference type="NCBI Taxonomy" id="408172"/>
    <lineage>
        <taxon>unclassified sequences</taxon>
        <taxon>metagenomes</taxon>
        <taxon>ecological metagenomes</taxon>
    </lineage>
</organism>
<name>A0A382EE14_9ZZZZ</name>
<evidence type="ECO:0000256" key="1">
    <source>
        <dbReference type="SAM" id="MobiDB-lite"/>
    </source>
</evidence>
<dbReference type="InterPro" id="IPR036249">
    <property type="entry name" value="Thioredoxin-like_sf"/>
</dbReference>
<dbReference type="SUPFAM" id="SSF52833">
    <property type="entry name" value="Thioredoxin-like"/>
    <property type="match status" value="1"/>
</dbReference>
<gene>
    <name evidence="2" type="ORF">METZ01_LOCUS201148</name>
</gene>
<feature type="region of interest" description="Disordered" evidence="1">
    <location>
        <begin position="1"/>
        <end position="39"/>
    </location>
</feature>
<evidence type="ECO:0008006" key="3">
    <source>
        <dbReference type="Google" id="ProtNLM"/>
    </source>
</evidence>
<dbReference type="Gene3D" id="3.40.30.10">
    <property type="entry name" value="Glutaredoxin"/>
    <property type="match status" value="1"/>
</dbReference>
<proteinExistence type="predicted"/>
<feature type="compositionally biased region" description="Basic and acidic residues" evidence="1">
    <location>
        <begin position="1"/>
        <end position="10"/>
    </location>
</feature>